<keyword evidence="2" id="KW-0560">Oxidoreductase</keyword>
<feature type="domain" description="Aldehyde oxidase/xanthine dehydrogenase a/b hammerhead" evidence="4">
    <location>
        <begin position="48"/>
        <end position="154"/>
    </location>
</feature>
<dbReference type="InterPro" id="IPR036856">
    <property type="entry name" value="Ald_Oxase/Xan_DH_a/b_sf"/>
</dbReference>
<reference evidence="5" key="1">
    <citation type="submission" date="2020-07" db="EMBL/GenBank/DDBJ databases">
        <title>Huge and variable diversity of episymbiotic CPR bacteria and DPANN archaea in groundwater ecosystems.</title>
        <authorList>
            <person name="He C.Y."/>
            <person name="Keren R."/>
            <person name="Whittaker M."/>
            <person name="Farag I.F."/>
            <person name="Doudna J."/>
            <person name="Cate J.H.D."/>
            <person name="Banfield J.F."/>
        </authorList>
    </citation>
    <scope>NUCLEOTIDE SEQUENCE</scope>
    <source>
        <strain evidence="5">NC_groundwater_1664_Pr3_B-0.1um_52_9</strain>
    </source>
</reference>
<dbReference type="InterPro" id="IPR000674">
    <property type="entry name" value="Ald_Oxase/Xan_DH_a/b"/>
</dbReference>
<dbReference type="PANTHER" id="PTHR11908:SF132">
    <property type="entry name" value="ALDEHYDE OXIDASE 1-RELATED"/>
    <property type="match status" value="1"/>
</dbReference>
<feature type="region of interest" description="Disordered" evidence="3">
    <location>
        <begin position="165"/>
        <end position="185"/>
    </location>
</feature>
<evidence type="ECO:0000256" key="3">
    <source>
        <dbReference type="SAM" id="MobiDB-lite"/>
    </source>
</evidence>
<dbReference type="Pfam" id="PF02738">
    <property type="entry name" value="MoCoBD_1"/>
    <property type="match status" value="1"/>
</dbReference>
<dbReference type="Proteomes" id="UP000807825">
    <property type="component" value="Unassembled WGS sequence"/>
</dbReference>
<dbReference type="InterPro" id="IPR046867">
    <property type="entry name" value="AldOxase/xan_DH_MoCoBD2"/>
</dbReference>
<protein>
    <submittedName>
        <fullName evidence="5">Xanthine dehydrogenase family protein molybdopterin-binding subunit</fullName>
    </submittedName>
</protein>
<dbReference type="PANTHER" id="PTHR11908">
    <property type="entry name" value="XANTHINE DEHYDROGENASE"/>
    <property type="match status" value="1"/>
</dbReference>
<evidence type="ECO:0000313" key="6">
    <source>
        <dbReference type="Proteomes" id="UP000807825"/>
    </source>
</evidence>
<dbReference type="SMART" id="SM01008">
    <property type="entry name" value="Ald_Xan_dh_C"/>
    <property type="match status" value="1"/>
</dbReference>
<dbReference type="Gene3D" id="3.30.365.10">
    <property type="entry name" value="Aldehyde oxidase/xanthine dehydrogenase, molybdopterin binding domain"/>
    <property type="match status" value="4"/>
</dbReference>
<dbReference type="Gene3D" id="3.90.1170.50">
    <property type="entry name" value="Aldehyde oxidase/xanthine dehydrogenase, a/b hammerhead"/>
    <property type="match status" value="1"/>
</dbReference>
<evidence type="ECO:0000256" key="2">
    <source>
        <dbReference type="ARBA" id="ARBA00023002"/>
    </source>
</evidence>
<dbReference type="Pfam" id="PF20256">
    <property type="entry name" value="MoCoBD_2"/>
    <property type="match status" value="1"/>
</dbReference>
<keyword evidence="1" id="KW-0500">Molybdenum</keyword>
<dbReference type="InterPro" id="IPR008274">
    <property type="entry name" value="AldOxase/xan_DH_MoCoBD1"/>
</dbReference>
<evidence type="ECO:0000256" key="1">
    <source>
        <dbReference type="ARBA" id="ARBA00022505"/>
    </source>
</evidence>
<dbReference type="InterPro" id="IPR016208">
    <property type="entry name" value="Ald_Oxase/xanthine_DH-like"/>
</dbReference>
<name>A0A9D6Z1M8_9BACT</name>
<gene>
    <name evidence="5" type="ORF">HY912_17305</name>
</gene>
<dbReference type="EMBL" id="JACRDE010000451">
    <property type="protein sequence ID" value="MBI5251248.1"/>
    <property type="molecule type" value="Genomic_DNA"/>
</dbReference>
<dbReference type="GO" id="GO:0005506">
    <property type="term" value="F:iron ion binding"/>
    <property type="evidence" value="ECO:0007669"/>
    <property type="project" value="InterPro"/>
</dbReference>
<accession>A0A9D6Z1M8</accession>
<dbReference type="InterPro" id="IPR037165">
    <property type="entry name" value="AldOxase/xan_DH_Mopterin-bd_sf"/>
</dbReference>
<dbReference type="Pfam" id="PF01315">
    <property type="entry name" value="Ald_Xan_dh_C"/>
    <property type="match status" value="1"/>
</dbReference>
<comment type="caution">
    <text evidence="5">The sequence shown here is derived from an EMBL/GenBank/DDBJ whole genome shotgun (WGS) entry which is preliminary data.</text>
</comment>
<dbReference type="GO" id="GO:0016491">
    <property type="term" value="F:oxidoreductase activity"/>
    <property type="evidence" value="ECO:0007669"/>
    <property type="project" value="UniProtKB-KW"/>
</dbReference>
<evidence type="ECO:0000259" key="4">
    <source>
        <dbReference type="SMART" id="SM01008"/>
    </source>
</evidence>
<organism evidence="5 6">
    <name type="scientific">Desulfomonile tiedjei</name>
    <dbReference type="NCBI Taxonomy" id="2358"/>
    <lineage>
        <taxon>Bacteria</taxon>
        <taxon>Pseudomonadati</taxon>
        <taxon>Thermodesulfobacteriota</taxon>
        <taxon>Desulfomonilia</taxon>
        <taxon>Desulfomonilales</taxon>
        <taxon>Desulfomonilaceae</taxon>
        <taxon>Desulfomonile</taxon>
    </lineage>
</organism>
<dbReference type="AlphaFoldDB" id="A0A9D6Z1M8"/>
<evidence type="ECO:0000313" key="5">
    <source>
        <dbReference type="EMBL" id="MBI5251248.1"/>
    </source>
</evidence>
<proteinExistence type="predicted"/>
<dbReference type="SUPFAM" id="SSF54665">
    <property type="entry name" value="CO dehydrogenase molybdoprotein N-domain-like"/>
    <property type="match status" value="1"/>
</dbReference>
<dbReference type="SUPFAM" id="SSF56003">
    <property type="entry name" value="Molybdenum cofactor-binding domain"/>
    <property type="match status" value="1"/>
</dbReference>
<sequence length="775" mass="82974">MKASDKPYYLRGIPVPETPAPGKELHPWKETHVIGKPLSRADAYQRVSGAAIFPSDTLLPDMLYGAILRCPYPNALVKSVDVSQAERLSGVRAVITGSTPGADLKWTYLQGSSTKLFDPHCRFEGETVAAVAAETPYQAWDAVQTISVQYQVLPYTVDERSAIEPGAPKVHQPGNRVGQPEKYQRGGVEKGFSEADVVLEQDYRTECELHTPLELHGCVAKWDGDQLTIWESTQGVYGVQSKVAQVLALPLSKVRVVGHYIGGGFGSKLQPGKYTVIAALLAKAAARPVKLFLSREETFLSCGNRPPSNMRLKAGVKKDGTLTALQFSVTGTGGAYPAGGVSLVDWLIRDLYTCPNVQTEAIDIFTHTGPARPFRAPGHPQGSWALEQMLDALAEKISMDPVELRLKNIPAFSQARDGNPKYTTTGLRECLETGAKTFGWREALQRVRESGRAGHIKRGVGMAACLWVAGGGGPPSTIIIKLFSDGSANLNMGASDIGTGTKTVMAMVLSEELGLDIDRIQIENADTGTTQYATPSGGSKTVPTEAPAVRAAAVHVKQQLLAMAAEDLKTQAANLIIKDGEIVAASDPSKKIKITDVAGLKKRGVLVGVGYRGPNPKNKVTNPFGAQFCEVLVNTRTGEVEVVRFVAAQDSGRVMNRLTYENQVIGGITMGIGLAMTEFRVLDKNETGKLCNKNWHDYKLPTALDVPSDIVSVPVELEDSEANSTGAKGLGEPVTIPTAAAIANAVYNATGIRVTTTPINPVQLSLLLSEAKIKG</sequence>